<dbReference type="AlphaFoldDB" id="A0A0A8HC18"/>
<dbReference type="OrthoDB" id="5337863at2"/>
<dbReference type="EMBL" id="CP007772">
    <property type="protein sequence ID" value="AJC90449.1"/>
    <property type="molecule type" value="Genomic_DNA"/>
</dbReference>
<evidence type="ECO:0000313" key="2">
    <source>
        <dbReference type="EMBL" id="AJC90449.1"/>
    </source>
</evidence>
<proteinExistence type="predicted"/>
<dbReference type="HOGENOM" id="CLU_051001_0_0_7"/>
<evidence type="ECO:0000313" key="3">
    <source>
        <dbReference type="Proteomes" id="UP000031135"/>
    </source>
</evidence>
<protein>
    <recommendedName>
        <fullName evidence="4">Periplasmic protein</fullName>
    </recommendedName>
</protein>
<organism evidence="2 3">
    <name type="scientific">Campylobacter subantarcticus LMG 24374</name>
    <dbReference type="NCBI Taxonomy" id="1388751"/>
    <lineage>
        <taxon>Bacteria</taxon>
        <taxon>Pseudomonadati</taxon>
        <taxon>Campylobacterota</taxon>
        <taxon>Epsilonproteobacteria</taxon>
        <taxon>Campylobacterales</taxon>
        <taxon>Campylobacteraceae</taxon>
        <taxon>Campylobacter</taxon>
    </lineage>
</organism>
<feature type="signal peptide" evidence="1">
    <location>
        <begin position="1"/>
        <end position="20"/>
    </location>
</feature>
<dbReference type="Proteomes" id="UP000031135">
    <property type="component" value="Chromosome"/>
</dbReference>
<dbReference type="KEGG" id="csm:CSUB8521_0592"/>
<evidence type="ECO:0008006" key="4">
    <source>
        <dbReference type="Google" id="ProtNLM"/>
    </source>
</evidence>
<feature type="chain" id="PRO_5002036856" description="Periplasmic protein" evidence="1">
    <location>
        <begin position="21"/>
        <end position="405"/>
    </location>
</feature>
<reference evidence="2 3" key="1">
    <citation type="journal article" date="2014" name="Genome Biol. Evol.">
        <title>Comparative Genomics of the Campylobacter lari Group.</title>
        <authorList>
            <person name="Miller W.G."/>
            <person name="Yee E."/>
            <person name="Chapman M.H."/>
            <person name="Smith T.P."/>
            <person name="Bono J.L."/>
            <person name="Huynh S."/>
            <person name="Parker C.T."/>
            <person name="Vandamme P."/>
            <person name="Luong K."/>
            <person name="Korlach J."/>
        </authorList>
    </citation>
    <scope>NUCLEOTIDE SEQUENCE [LARGE SCALE GENOMIC DNA]</scope>
    <source>
        <strain evidence="2 3">LMG 24374</strain>
    </source>
</reference>
<dbReference type="RefSeq" id="WP_039663237.1">
    <property type="nucleotide sequence ID" value="NZ_CP007772.1"/>
</dbReference>
<name>A0A0A8HC18_9BACT</name>
<evidence type="ECO:0000256" key="1">
    <source>
        <dbReference type="SAM" id="SignalP"/>
    </source>
</evidence>
<keyword evidence="1" id="KW-0732">Signal</keyword>
<sequence>MRKSLVCLMMSFVLTLSAFAKEQKPSPIEPSESFYPNLEFQNCDNDCLFTLLETGLYFNFLSRFNSDNANELLVNIYTKLLNSIIDFEKRIQKNASVKLAIILPEQTIKSYSNTIINSSIAYLLRQRAQIKVKVFLIGTEDESKIAKAFKQAQDEKFNYIIAGFTDKGVKNLLKENLDSNVKVFIPTAHKRNFDTQNENVYFGSIDYQKQIQKLLEYSNGKNIIFSDGTPLANRLDENVLNAGNGSEKIYTINSSKFDFRSILNQNRSFQDSSIVLNTSLIKTALISSQIRTYDIEPFVLLSTQINYNPILLSLTQINDRKKLLLANSISNEEQTLSYLNELFSQNINYNWIAYATSVGLDYFYTQFLDKDSQRIFDESLNNNQFDYKVKIIRSQGLGFTPLQNQ</sequence>
<gene>
    <name evidence="2" type="ORF">CSUB8521_0592</name>
</gene>
<accession>A0A0A8HC18</accession>